<evidence type="ECO:0000256" key="3">
    <source>
        <dbReference type="ARBA" id="ARBA00023125"/>
    </source>
</evidence>
<dbReference type="InterPro" id="IPR000792">
    <property type="entry name" value="Tscrpt_reg_LuxR_C"/>
</dbReference>
<dbReference type="InterPro" id="IPR058245">
    <property type="entry name" value="NreC/VraR/RcsB-like_REC"/>
</dbReference>
<dbReference type="PRINTS" id="PR00038">
    <property type="entry name" value="HTHLUXR"/>
</dbReference>
<gene>
    <name evidence="8" type="ORF">BHF68_00310</name>
</gene>
<dbReference type="CDD" id="cd17535">
    <property type="entry name" value="REC_NarL-like"/>
    <property type="match status" value="1"/>
</dbReference>
<evidence type="ECO:0008006" key="10">
    <source>
        <dbReference type="Google" id="ProtNLM"/>
    </source>
</evidence>
<organism evidence="8 9">
    <name type="scientific">Desulfuribacillus alkaliarsenatis</name>
    <dbReference type="NCBI Taxonomy" id="766136"/>
    <lineage>
        <taxon>Bacteria</taxon>
        <taxon>Bacillati</taxon>
        <taxon>Bacillota</taxon>
        <taxon>Desulfuribacillia</taxon>
        <taxon>Desulfuribacillales</taxon>
        <taxon>Desulfuribacillaceae</taxon>
        <taxon>Desulfuribacillus</taxon>
    </lineage>
</organism>
<proteinExistence type="predicted"/>
<keyword evidence="1 5" id="KW-0597">Phosphoprotein</keyword>
<dbReference type="PANTHER" id="PTHR43214">
    <property type="entry name" value="TWO-COMPONENT RESPONSE REGULATOR"/>
    <property type="match status" value="1"/>
</dbReference>
<dbReference type="GO" id="GO:0006355">
    <property type="term" value="P:regulation of DNA-templated transcription"/>
    <property type="evidence" value="ECO:0007669"/>
    <property type="project" value="InterPro"/>
</dbReference>
<dbReference type="SUPFAM" id="SSF52172">
    <property type="entry name" value="CheY-like"/>
    <property type="match status" value="1"/>
</dbReference>
<sequence length="220" mass="24227">MGMMKNPIKVFIVDDHSVVRKGLKMFLDSNDEITVCGEAGTLKEALDIVGEHKPDIVLLDYKLPDGDGITGCLNIKNTHPNIKIIILTAFATEDVIVGAIRAGADAYLLKDIEGDELVSTIRAVSKGKSVLDSSVTDDVFNSLKIAEKDQRAEFNLTDKEIVILDMLTMGKVNKEIASSLGVSDKTVRNYISKIFKKINVTNRTEAASFWIRQKRANNTN</sequence>
<dbReference type="Pfam" id="PF00072">
    <property type="entry name" value="Response_reg"/>
    <property type="match status" value="1"/>
</dbReference>
<feature type="domain" description="Response regulatory" evidence="7">
    <location>
        <begin position="9"/>
        <end position="125"/>
    </location>
</feature>
<evidence type="ECO:0000259" key="7">
    <source>
        <dbReference type="PROSITE" id="PS50110"/>
    </source>
</evidence>
<dbReference type="AlphaFoldDB" id="A0A1E5G4R2"/>
<dbReference type="Pfam" id="PF00196">
    <property type="entry name" value="GerE"/>
    <property type="match status" value="1"/>
</dbReference>
<keyword evidence="9" id="KW-1185">Reference proteome</keyword>
<dbReference type="InterPro" id="IPR016032">
    <property type="entry name" value="Sig_transdc_resp-reg_C-effctor"/>
</dbReference>
<dbReference type="GO" id="GO:0003677">
    <property type="term" value="F:DNA binding"/>
    <property type="evidence" value="ECO:0007669"/>
    <property type="project" value="UniProtKB-KW"/>
</dbReference>
<dbReference type="InterPro" id="IPR001789">
    <property type="entry name" value="Sig_transdc_resp-reg_receiver"/>
</dbReference>
<dbReference type="InterPro" id="IPR011006">
    <property type="entry name" value="CheY-like_superfamily"/>
</dbReference>
<comment type="caution">
    <text evidence="8">The sequence shown here is derived from an EMBL/GenBank/DDBJ whole genome shotgun (WGS) entry which is preliminary data.</text>
</comment>
<accession>A0A1E5G4R2</accession>
<evidence type="ECO:0000256" key="2">
    <source>
        <dbReference type="ARBA" id="ARBA00023015"/>
    </source>
</evidence>
<evidence type="ECO:0000256" key="1">
    <source>
        <dbReference type="ARBA" id="ARBA00022553"/>
    </source>
</evidence>
<dbReference type="SMART" id="SM00448">
    <property type="entry name" value="REC"/>
    <property type="match status" value="1"/>
</dbReference>
<keyword evidence="3" id="KW-0238">DNA-binding</keyword>
<feature type="domain" description="HTH luxR-type" evidence="6">
    <location>
        <begin position="149"/>
        <end position="214"/>
    </location>
</feature>
<reference evidence="8 9" key="1">
    <citation type="submission" date="2016-09" db="EMBL/GenBank/DDBJ databases">
        <title>Draft genome sequence for the type strain of Desulfuribacillus alkaliarsenatis AHT28, an obligately anaerobic, sulfidogenic bacterium isolated from Russian soda lake sediments.</title>
        <authorList>
            <person name="Abin C.A."/>
            <person name="Hollibaugh J.T."/>
        </authorList>
    </citation>
    <scope>NUCLEOTIDE SEQUENCE [LARGE SCALE GENOMIC DNA]</scope>
    <source>
        <strain evidence="8 9">AHT28</strain>
    </source>
</reference>
<dbReference type="GO" id="GO:0000160">
    <property type="term" value="P:phosphorelay signal transduction system"/>
    <property type="evidence" value="ECO:0007669"/>
    <property type="project" value="InterPro"/>
</dbReference>
<evidence type="ECO:0000313" key="8">
    <source>
        <dbReference type="EMBL" id="OEF98168.1"/>
    </source>
</evidence>
<dbReference type="PANTHER" id="PTHR43214:SF43">
    <property type="entry name" value="TWO-COMPONENT RESPONSE REGULATOR"/>
    <property type="match status" value="1"/>
</dbReference>
<dbReference type="EMBL" id="MIJE01000001">
    <property type="protein sequence ID" value="OEF98168.1"/>
    <property type="molecule type" value="Genomic_DNA"/>
</dbReference>
<dbReference type="Proteomes" id="UP000094296">
    <property type="component" value="Unassembled WGS sequence"/>
</dbReference>
<protein>
    <recommendedName>
        <fullName evidence="10">DNA-binding response regulator</fullName>
    </recommendedName>
</protein>
<keyword evidence="4" id="KW-0804">Transcription</keyword>
<evidence type="ECO:0000256" key="5">
    <source>
        <dbReference type="PROSITE-ProRule" id="PRU00169"/>
    </source>
</evidence>
<keyword evidence="2" id="KW-0805">Transcription regulation</keyword>
<dbReference type="SMART" id="SM00421">
    <property type="entry name" value="HTH_LUXR"/>
    <property type="match status" value="1"/>
</dbReference>
<dbReference type="Gene3D" id="3.40.50.2300">
    <property type="match status" value="1"/>
</dbReference>
<evidence type="ECO:0000259" key="6">
    <source>
        <dbReference type="PROSITE" id="PS50043"/>
    </source>
</evidence>
<dbReference type="CDD" id="cd06170">
    <property type="entry name" value="LuxR_C_like"/>
    <property type="match status" value="1"/>
</dbReference>
<dbReference type="PROSITE" id="PS50110">
    <property type="entry name" value="RESPONSE_REGULATORY"/>
    <property type="match status" value="1"/>
</dbReference>
<dbReference type="STRING" id="766136.BHF68_00310"/>
<name>A0A1E5G4R2_9FIRM</name>
<feature type="modified residue" description="4-aspartylphosphate" evidence="5">
    <location>
        <position position="60"/>
    </location>
</feature>
<dbReference type="InterPro" id="IPR039420">
    <property type="entry name" value="WalR-like"/>
</dbReference>
<evidence type="ECO:0000313" key="9">
    <source>
        <dbReference type="Proteomes" id="UP000094296"/>
    </source>
</evidence>
<evidence type="ECO:0000256" key="4">
    <source>
        <dbReference type="ARBA" id="ARBA00023163"/>
    </source>
</evidence>
<dbReference type="SUPFAM" id="SSF46894">
    <property type="entry name" value="C-terminal effector domain of the bipartite response regulators"/>
    <property type="match status" value="1"/>
</dbReference>
<dbReference type="PROSITE" id="PS50043">
    <property type="entry name" value="HTH_LUXR_2"/>
    <property type="match status" value="1"/>
</dbReference>